<dbReference type="PANTHER" id="PTHR38834:SF3">
    <property type="entry name" value="SOLUTE-BINDING PROTEIN FAMILY 3_N-TERMINAL DOMAIN-CONTAINING PROTEIN"/>
    <property type="match status" value="1"/>
</dbReference>
<keyword evidence="4" id="KW-1185">Reference proteome</keyword>
<feature type="signal peptide" evidence="1">
    <location>
        <begin position="1"/>
        <end position="21"/>
    </location>
</feature>
<evidence type="ECO:0000259" key="2">
    <source>
        <dbReference type="Pfam" id="PF00497"/>
    </source>
</evidence>
<evidence type="ECO:0000313" key="4">
    <source>
        <dbReference type="Proteomes" id="UP001268683"/>
    </source>
</evidence>
<organism evidence="3 4">
    <name type="scientific">Temperatibacter marinus</name>
    <dbReference type="NCBI Taxonomy" id="1456591"/>
    <lineage>
        <taxon>Bacteria</taxon>
        <taxon>Pseudomonadati</taxon>
        <taxon>Pseudomonadota</taxon>
        <taxon>Alphaproteobacteria</taxon>
        <taxon>Kordiimonadales</taxon>
        <taxon>Temperatibacteraceae</taxon>
        <taxon>Temperatibacter</taxon>
    </lineage>
</organism>
<dbReference type="RefSeq" id="WP_310799965.1">
    <property type="nucleotide sequence ID" value="NZ_CP123872.1"/>
</dbReference>
<dbReference type="PANTHER" id="PTHR38834">
    <property type="entry name" value="PERIPLASMIC SUBSTRATE BINDING PROTEIN FAMILY 3"/>
    <property type="match status" value="1"/>
</dbReference>
<dbReference type="InterPro" id="IPR001638">
    <property type="entry name" value="Solute-binding_3/MltF_N"/>
</dbReference>
<dbReference type="SUPFAM" id="SSF53850">
    <property type="entry name" value="Periplasmic binding protein-like II"/>
    <property type="match status" value="1"/>
</dbReference>
<evidence type="ECO:0000256" key="1">
    <source>
        <dbReference type="SAM" id="SignalP"/>
    </source>
</evidence>
<keyword evidence="1" id="KW-0732">Signal</keyword>
<reference evidence="3" key="1">
    <citation type="submission" date="2023-04" db="EMBL/GenBank/DDBJ databases">
        <title>Complete genome sequence of Temperatibacter marinus.</title>
        <authorList>
            <person name="Rong J.-C."/>
            <person name="Yi M.-L."/>
            <person name="Zhao Q."/>
        </authorList>
    </citation>
    <scope>NUCLEOTIDE SEQUENCE</scope>
    <source>
        <strain evidence="3">NBRC 110045</strain>
    </source>
</reference>
<sequence length="246" mass="27546">MKTIQYTLVALASLISTCVTAEDIVPRVHLVTEVNHPYFYYQEDSKEPTGIGYVIVTELMRRSGIDYELTVLPWLRALRKTEMDPRACLFNMNRTPAREARYRWIGPLAEGGLAIFARPGSPEKLGSLEELKGRIVIGKTDSLSLKGLAEEYGATVIVARKDRQAAMAFYKGRADFWAGGLIDVPLAARHLGFPVPEIALKRSSASLNIGCNLKLDDRLYDRMSKAFKTMGDFRETVVSDWIVISQ</sequence>
<dbReference type="AlphaFoldDB" id="A0AA52HAC2"/>
<feature type="chain" id="PRO_5041219159" evidence="1">
    <location>
        <begin position="22"/>
        <end position="246"/>
    </location>
</feature>
<dbReference type="EMBL" id="CP123872">
    <property type="protein sequence ID" value="WND04101.1"/>
    <property type="molecule type" value="Genomic_DNA"/>
</dbReference>
<dbReference type="KEGG" id="tmk:QGN29_06900"/>
<evidence type="ECO:0000313" key="3">
    <source>
        <dbReference type="EMBL" id="WND04101.1"/>
    </source>
</evidence>
<dbReference type="Gene3D" id="3.40.190.10">
    <property type="entry name" value="Periplasmic binding protein-like II"/>
    <property type="match status" value="2"/>
</dbReference>
<feature type="domain" description="Solute-binding protein family 3/N-terminal" evidence="2">
    <location>
        <begin position="31"/>
        <end position="230"/>
    </location>
</feature>
<protein>
    <submittedName>
        <fullName evidence="3">Transporter substrate-binding domain-containing protein</fullName>
    </submittedName>
</protein>
<accession>A0AA52HAC2</accession>
<gene>
    <name evidence="3" type="ORF">QGN29_06900</name>
</gene>
<dbReference type="Proteomes" id="UP001268683">
    <property type="component" value="Chromosome"/>
</dbReference>
<dbReference type="Pfam" id="PF00497">
    <property type="entry name" value="SBP_bac_3"/>
    <property type="match status" value="1"/>
</dbReference>
<name>A0AA52HAC2_9PROT</name>
<proteinExistence type="predicted"/>